<dbReference type="Proteomes" id="UP000014060">
    <property type="component" value="Unassembled WGS sequence"/>
</dbReference>
<sequence>MINKNQRVYVDDFLFKGWGVIEHIIPGEMFGIQLRMEEPDSDGHYIHRVNISQIKEKPDEKLSNSQVELREAPEVIAESNVNSLNLKEGQSYLLSASKYTQGASSQNCYVYRIEDRKFLGCHPKSCFGNWCVFDDKEILEETKEENTIIVEAVPNVDQENLGEQLSLFDL</sequence>
<dbReference type="EMBL" id="AHCJ01000113">
    <property type="protein sequence ID" value="EOQ55864.1"/>
    <property type="molecule type" value="Genomic_DNA"/>
</dbReference>
<organism evidence="1 2">
    <name type="scientific">Bacillus cereus TIAC219</name>
    <dbReference type="NCBI Taxonomy" id="718222"/>
    <lineage>
        <taxon>Bacteria</taxon>
        <taxon>Bacillati</taxon>
        <taxon>Bacillota</taxon>
        <taxon>Bacilli</taxon>
        <taxon>Bacillales</taxon>
        <taxon>Bacillaceae</taxon>
        <taxon>Bacillus</taxon>
        <taxon>Bacillus cereus group</taxon>
    </lineage>
</organism>
<comment type="caution">
    <text evidence="1">The sequence shown here is derived from an EMBL/GenBank/DDBJ whole genome shotgun (WGS) entry which is preliminary data.</text>
</comment>
<dbReference type="RefSeq" id="WP_000608850.1">
    <property type="nucleotide sequence ID" value="NZ_KB976023.1"/>
</dbReference>
<evidence type="ECO:0000313" key="1">
    <source>
        <dbReference type="EMBL" id="EOQ55864.1"/>
    </source>
</evidence>
<reference evidence="1 2" key="1">
    <citation type="submission" date="2013-01" db="EMBL/GenBank/DDBJ databases">
        <title>The Genome Sequence of Bacillus cereus TIAC219.</title>
        <authorList>
            <consortium name="The Broad Institute Genome Sequencing Platform"/>
            <consortium name="The Broad Institute Genome Sequencing Center for Infectious Disease"/>
            <person name="Feldgarden M."/>
            <person name="Van der Auwera G.A."/>
            <person name="Mahillon J."/>
            <person name="Duprez V."/>
            <person name="Timmery S."/>
            <person name="Mattelet C."/>
            <person name="Dierick K."/>
            <person name="Sun M."/>
            <person name="Yu Z."/>
            <person name="Zhu L."/>
            <person name="Hu X."/>
            <person name="Shank E.B."/>
            <person name="Swiecicka I."/>
            <person name="Hansen B.M."/>
            <person name="Andrup L."/>
            <person name="Walker B."/>
            <person name="Young S.K."/>
            <person name="Zeng Q."/>
            <person name="Gargeya S."/>
            <person name="Fitzgerald M."/>
            <person name="Haas B."/>
            <person name="Abouelleil A."/>
            <person name="Alvarado L."/>
            <person name="Arachchi H.M."/>
            <person name="Berlin A.M."/>
            <person name="Chapman S.B."/>
            <person name="Dewar J."/>
            <person name="Goldberg J."/>
            <person name="Griggs A."/>
            <person name="Gujja S."/>
            <person name="Hansen M."/>
            <person name="Howarth C."/>
            <person name="Imamovic A."/>
            <person name="Larimer J."/>
            <person name="McCowan C."/>
            <person name="Murphy C."/>
            <person name="Neiman D."/>
            <person name="Pearson M."/>
            <person name="Priest M."/>
            <person name="Roberts A."/>
            <person name="Saif S."/>
            <person name="Shea T."/>
            <person name="Sisk P."/>
            <person name="Sykes S."/>
            <person name="Wortman J."/>
            <person name="Nusbaum C."/>
            <person name="Birren B."/>
        </authorList>
    </citation>
    <scope>NUCLEOTIDE SEQUENCE [LARGE SCALE GENOMIC DNA]</scope>
    <source>
        <strain evidence="1 2">TIAC219</strain>
    </source>
</reference>
<gene>
    <name evidence="1" type="ORF">IAY_06514</name>
</gene>
<evidence type="ECO:0000313" key="2">
    <source>
        <dbReference type="Proteomes" id="UP000014060"/>
    </source>
</evidence>
<proteinExistence type="predicted"/>
<dbReference type="AlphaFoldDB" id="A0ABC9SPC3"/>
<protein>
    <submittedName>
        <fullName evidence="1">Uncharacterized protein</fullName>
    </submittedName>
</protein>
<accession>A0ABC9SPC3</accession>
<name>A0ABC9SPC3_BACCE</name>